<sequence length="1054" mass="117384">MEGLNGSCKDPEWKQIRFHYNEIVKEVYIYISLYKRKNSNVLTVLEDTRDIKFVRVNFLQYRLCNGVADEVFKHMKEHCSGEMKKRLEHYLTQFVRLNVLEHVRFCMEEHVRYYKTVINDKEVHQLRNYIDTVIKSKTDMKGQFIKIYKYRKIAKKINREYNTDDPLNSVVQMLNRIEEFVMPVVKNKCSHLLTVCKTLEDELQGYFKEHQLINLLRFCVACKDNYVYTTITGQTLCKTCAINLVMKEMAITKNEIDFDADDSSDEDRLIMSRTKRTLMNEDVIETVDSSALSSDSEKQTQRKRGSDPSASSSDSEQETHPKLERKQSSDPSASSSDSEDEEVPRPPRKSRRRVLSSSDDSTSNASSSSDSDDSNTKNTSGKNIFNCHANPEFEVNTEPAAEPVPEPAAEPVPEPAAEPVPEPAAEPVPEPAAEPVPEPAAEPVPELAAEPVPEPAAEPVPEPAAEPVPEPAAEPVPEPAAEPVPEPAAESTTDKLASKRKYSTLKSFVKPKSTFDKHKKPKPSVAKPIKQKPLSVSDKTKLSVSNKTKLSEPTKPFVNSSETKLLPPAETCPLLAAALARDSFDEKLLKAAVASICEPVASPAPEPVESQLCSILEPVESQLCSILTSEPVARPVPSEPVASPAPEPVESQLCSILEPVESQLRSILISEPVARPVPSEPVAQPAPEPVECQLRSILTSEPVARVAPEPVESQLCSILTSEPVARPAPEPVESQPCLALEQVVQPALEPVELQPCLPLLTSEPIVAPEPVGTQPRSTLISEPVARPVFGSESSTEPVARSAPVETSEPVVRSVHADLDFIPTLDPIILSVKSLESMINPDEELVEDIIVKNEEVEMEEIYVKNENNELCLAEPCEYKQNSSSLLSTSVASEVVDDDVEIVSFPENHTAKLGIFMMNKRKKEDLPSVRKRPRRLQQQFPIQPVQFPMSQFPVAQAYAYTSPFNASSGAHQFHPYQNAPYSLSPYHFPPPHPQQFISPHEHFSRYVYAPTEVSQPNRHYAPPEIQFPDHREVLDDFLNQIDQPDACHADHPDLNM</sequence>
<dbReference type="GeneID" id="8919454"/>
<dbReference type="OrthoDB" id="38471at10239"/>
<dbReference type="EMBL" id="GQ202541">
    <property type="protein sequence ID" value="ADD73713.1"/>
    <property type="molecule type" value="Genomic_DNA"/>
</dbReference>
<keyword evidence="3" id="KW-1185">Reference proteome</keyword>
<evidence type="ECO:0000313" key="3">
    <source>
        <dbReference type="Proteomes" id="UP000203822"/>
    </source>
</evidence>
<feature type="compositionally biased region" description="Low complexity" evidence="1">
    <location>
        <begin position="356"/>
        <end position="369"/>
    </location>
</feature>
<evidence type="ECO:0000313" key="2">
    <source>
        <dbReference type="EMBL" id="ADD73713.1"/>
    </source>
</evidence>
<feature type="compositionally biased region" description="Pro residues" evidence="1">
    <location>
        <begin position="452"/>
        <end position="486"/>
    </location>
</feature>
<organism evidence="2 3">
    <name type="scientific">Lymantria xylina multiple nucleopolyhedrovirus</name>
    <dbReference type="NCBI Taxonomy" id="2847840"/>
    <lineage>
        <taxon>Viruses</taxon>
        <taxon>Viruses incertae sedis</taxon>
        <taxon>Naldaviricetes</taxon>
        <taxon>Lefavirales</taxon>
        <taxon>Baculoviridae</taxon>
        <taxon>Alphabaculovirus</taxon>
        <taxon>Alphabaculovirus lyxylinae</taxon>
        <taxon>Lymantria xylina nucleopolyhedrovirus</taxon>
    </lineage>
</organism>
<accession>D4N241</accession>
<feature type="compositionally biased region" description="Basic and acidic residues" evidence="1">
    <location>
        <begin position="295"/>
        <end position="306"/>
    </location>
</feature>
<name>D4N241_9ABAC</name>
<dbReference type="Proteomes" id="UP000203822">
    <property type="component" value="Segment"/>
</dbReference>
<feature type="region of interest" description="Disordered" evidence="1">
    <location>
        <begin position="286"/>
        <end position="563"/>
    </location>
</feature>
<dbReference type="RefSeq" id="YP_003517744.1">
    <property type="nucleotide sequence ID" value="NC_013953.1"/>
</dbReference>
<proteinExistence type="predicted"/>
<reference evidence="2 3" key="1">
    <citation type="journal article" date="2010" name="BMC Genomics">
        <title>Genomic sequencing and analyses of Lymantria xylina multiple nucleopolyhedrovirus.</title>
        <authorList>
            <person name="Nai Y.S."/>
            <person name="Wu C.Y."/>
            <person name="Wang T.C."/>
            <person name="Chen Y.R."/>
            <person name="Lau W.H."/>
            <person name="Lo C.F."/>
            <person name="Tsai M.F."/>
            <person name="Wang C.H."/>
        </authorList>
    </citation>
    <scope>NUCLEOTIDE SEQUENCE [LARGE SCALE GENOMIC DNA]</scope>
    <source>
        <strain evidence="2">LyxyMNPV-5</strain>
    </source>
</reference>
<feature type="compositionally biased region" description="Pro residues" evidence="1">
    <location>
        <begin position="402"/>
        <end position="442"/>
    </location>
</feature>
<dbReference type="KEGG" id="vg:8919454"/>
<protein>
    <submittedName>
        <fullName evidence="2">Mucin-like protein</fullName>
    </submittedName>
</protein>
<feature type="compositionally biased region" description="Basic and acidic residues" evidence="1">
    <location>
        <begin position="317"/>
        <end position="328"/>
    </location>
</feature>
<evidence type="ECO:0000256" key="1">
    <source>
        <dbReference type="SAM" id="MobiDB-lite"/>
    </source>
</evidence>
<dbReference type="Pfam" id="PF02389">
    <property type="entry name" value="Cornifin"/>
    <property type="match status" value="1"/>
</dbReference>